<dbReference type="OrthoDB" id="365981at2759"/>
<feature type="compositionally biased region" description="Basic and acidic residues" evidence="1">
    <location>
        <begin position="20"/>
        <end position="30"/>
    </location>
</feature>
<organism evidence="2 3">
    <name type="scientific">Lepidopterella palustris CBS 459.81</name>
    <dbReference type="NCBI Taxonomy" id="1314670"/>
    <lineage>
        <taxon>Eukaryota</taxon>
        <taxon>Fungi</taxon>
        <taxon>Dikarya</taxon>
        <taxon>Ascomycota</taxon>
        <taxon>Pezizomycotina</taxon>
        <taxon>Dothideomycetes</taxon>
        <taxon>Pleosporomycetidae</taxon>
        <taxon>Mytilinidiales</taxon>
        <taxon>Argynnaceae</taxon>
        <taxon>Lepidopterella</taxon>
    </lineage>
</organism>
<feature type="region of interest" description="Disordered" evidence="1">
    <location>
        <begin position="1"/>
        <end position="33"/>
    </location>
</feature>
<reference evidence="2 3" key="1">
    <citation type="journal article" date="2016" name="Nat. Commun.">
        <title>Ectomycorrhizal ecology is imprinted in the genome of the dominant symbiotic fungus Cenococcum geophilum.</title>
        <authorList>
            <consortium name="DOE Joint Genome Institute"/>
            <person name="Peter M."/>
            <person name="Kohler A."/>
            <person name="Ohm R.A."/>
            <person name="Kuo A."/>
            <person name="Krutzmann J."/>
            <person name="Morin E."/>
            <person name="Arend M."/>
            <person name="Barry K.W."/>
            <person name="Binder M."/>
            <person name="Choi C."/>
            <person name="Clum A."/>
            <person name="Copeland A."/>
            <person name="Grisel N."/>
            <person name="Haridas S."/>
            <person name="Kipfer T."/>
            <person name="LaButti K."/>
            <person name="Lindquist E."/>
            <person name="Lipzen A."/>
            <person name="Maire R."/>
            <person name="Meier B."/>
            <person name="Mihaltcheva S."/>
            <person name="Molinier V."/>
            <person name="Murat C."/>
            <person name="Poggeler S."/>
            <person name="Quandt C.A."/>
            <person name="Sperisen C."/>
            <person name="Tritt A."/>
            <person name="Tisserant E."/>
            <person name="Crous P.W."/>
            <person name="Henrissat B."/>
            <person name="Nehls U."/>
            <person name="Egli S."/>
            <person name="Spatafora J.W."/>
            <person name="Grigoriev I.V."/>
            <person name="Martin F.M."/>
        </authorList>
    </citation>
    <scope>NUCLEOTIDE SEQUENCE [LARGE SCALE GENOMIC DNA]</scope>
    <source>
        <strain evidence="2 3">CBS 459.81</strain>
    </source>
</reference>
<gene>
    <name evidence="2" type="ORF">K432DRAFT_399221</name>
</gene>
<dbReference type="AlphaFoldDB" id="A0A8E2DWD0"/>
<proteinExistence type="predicted"/>
<evidence type="ECO:0000256" key="1">
    <source>
        <dbReference type="SAM" id="MobiDB-lite"/>
    </source>
</evidence>
<evidence type="ECO:0000313" key="3">
    <source>
        <dbReference type="Proteomes" id="UP000250266"/>
    </source>
</evidence>
<sequence length="114" mass="12369">MASMGEKSPWWRVMPTLSSKTDRADTDRNPKLTSAVLGRKASYRPEGLVSSSRPRIVLHGLEATGKSLISRKILKTIGVAHAIVDSRECITGRHLLEQAIGIAANAIGSQYTMP</sequence>
<keyword evidence="3" id="KW-1185">Reference proteome</keyword>
<name>A0A8E2DWD0_9PEZI</name>
<dbReference type="Proteomes" id="UP000250266">
    <property type="component" value="Unassembled WGS sequence"/>
</dbReference>
<protein>
    <submittedName>
        <fullName evidence="2">Uncharacterized protein</fullName>
    </submittedName>
</protein>
<evidence type="ECO:0000313" key="2">
    <source>
        <dbReference type="EMBL" id="OCK72912.1"/>
    </source>
</evidence>
<dbReference type="EMBL" id="KV746195">
    <property type="protein sequence ID" value="OCK72912.1"/>
    <property type="molecule type" value="Genomic_DNA"/>
</dbReference>
<accession>A0A8E2DWD0</accession>